<dbReference type="AlphaFoldDB" id="A0A1Y1JE30"/>
<organism evidence="3 4">
    <name type="scientific">Plasmodium gonderi</name>
    <dbReference type="NCBI Taxonomy" id="77519"/>
    <lineage>
        <taxon>Eukaryota</taxon>
        <taxon>Sar</taxon>
        <taxon>Alveolata</taxon>
        <taxon>Apicomplexa</taxon>
        <taxon>Aconoidasida</taxon>
        <taxon>Haemosporida</taxon>
        <taxon>Plasmodiidae</taxon>
        <taxon>Plasmodium</taxon>
        <taxon>Plasmodium (Plasmodium)</taxon>
    </lineage>
</organism>
<dbReference type="GO" id="GO:0005829">
    <property type="term" value="C:cytosol"/>
    <property type="evidence" value="ECO:0007669"/>
    <property type="project" value="TreeGrafter"/>
</dbReference>
<protein>
    <submittedName>
        <fullName evidence="3">Activator of Hsp90 ATPase</fullName>
    </submittedName>
</protein>
<feature type="domain" description="Activator of Hsp90 ATPase AHSA1-like N-terminal" evidence="2">
    <location>
        <begin position="15"/>
        <end position="124"/>
    </location>
</feature>
<dbReference type="Gene3D" id="3.15.10.20">
    <property type="entry name" value="Activator of Hsp90 ATPase Aha1, N-terminal domain"/>
    <property type="match status" value="2"/>
</dbReference>
<dbReference type="Pfam" id="PF09229">
    <property type="entry name" value="Aha1_N"/>
    <property type="match status" value="2"/>
</dbReference>
<dbReference type="SMART" id="SM01000">
    <property type="entry name" value="Aha1_N"/>
    <property type="match status" value="2"/>
</dbReference>
<dbReference type="InterPro" id="IPR036338">
    <property type="entry name" value="Aha1"/>
</dbReference>
<dbReference type="GO" id="GO:0051087">
    <property type="term" value="F:protein-folding chaperone binding"/>
    <property type="evidence" value="ECO:0007669"/>
    <property type="project" value="InterPro"/>
</dbReference>
<dbReference type="GeneID" id="39747472"/>
<accession>A0A1Y1JE30</accession>
<dbReference type="PANTHER" id="PTHR13009:SF22">
    <property type="entry name" value="LD43819P"/>
    <property type="match status" value="1"/>
</dbReference>
<dbReference type="GO" id="GO:0001671">
    <property type="term" value="F:ATPase activator activity"/>
    <property type="evidence" value="ECO:0007669"/>
    <property type="project" value="InterPro"/>
</dbReference>
<feature type="domain" description="Activator of Hsp90 ATPase AHSA1-like N-terminal" evidence="2">
    <location>
        <begin position="162"/>
        <end position="300"/>
    </location>
</feature>
<gene>
    <name evidence="3" type="ORF">PGO_083220</name>
</gene>
<dbReference type="OMA" id="EDNDYEI"/>
<evidence type="ECO:0000259" key="2">
    <source>
        <dbReference type="SMART" id="SM01000"/>
    </source>
</evidence>
<keyword evidence="4" id="KW-1185">Reference proteome</keyword>
<comment type="similarity">
    <text evidence="1">Belongs to the AHA1 family.</text>
</comment>
<dbReference type="GO" id="GO:0006457">
    <property type="term" value="P:protein folding"/>
    <property type="evidence" value="ECO:0007669"/>
    <property type="project" value="TreeGrafter"/>
</dbReference>
<evidence type="ECO:0000313" key="3">
    <source>
        <dbReference type="EMBL" id="GAW80756.1"/>
    </source>
</evidence>
<dbReference type="InterPro" id="IPR015310">
    <property type="entry name" value="AHSA1-like_N"/>
</dbReference>
<dbReference type="RefSeq" id="XP_028543345.1">
    <property type="nucleotide sequence ID" value="XM_028687544.1"/>
</dbReference>
<name>A0A1Y1JE30_PLAGO</name>
<evidence type="ECO:0000256" key="1">
    <source>
        <dbReference type="ARBA" id="ARBA00006817"/>
    </source>
</evidence>
<dbReference type="PANTHER" id="PTHR13009">
    <property type="entry name" value="HEAT SHOCK PROTEIN 90 HSP90 CO-CHAPERONE AHA-1"/>
    <property type="match status" value="1"/>
</dbReference>
<dbReference type="SUPFAM" id="SSF103111">
    <property type="entry name" value="Activator of Hsp90 ATPase, Aha1"/>
    <property type="match status" value="2"/>
</dbReference>
<dbReference type="Proteomes" id="UP000195521">
    <property type="component" value="Unassembled WGS sequence"/>
</dbReference>
<dbReference type="EMBL" id="BDQF01000009">
    <property type="protein sequence ID" value="GAW80756.1"/>
    <property type="molecule type" value="Genomic_DNA"/>
</dbReference>
<dbReference type="OrthoDB" id="567237at2759"/>
<proteinExistence type="inferred from homology"/>
<reference evidence="4" key="1">
    <citation type="submission" date="2017-04" db="EMBL/GenBank/DDBJ databases">
        <title>Plasmodium gonderi genome.</title>
        <authorList>
            <person name="Arisue N."/>
            <person name="Honma H."/>
            <person name="Kawai S."/>
            <person name="Tougan T."/>
            <person name="Tanabe K."/>
            <person name="Horii T."/>
        </authorList>
    </citation>
    <scope>NUCLEOTIDE SEQUENCE [LARGE SCALE GENOMIC DNA]</scope>
    <source>
        <strain evidence="4">ATCC 30045</strain>
    </source>
</reference>
<sequence>MAGSIWNSNSWHWEEKNYNKWGKSYIENKLSNLKIEKDGFYVYFDTFDISGNASVYIRKGKQINSFEYVIKFNWNFSKMGQDKECVGGNIQILDFSNSNKELKLMTEEEEKMKNVGMENNHQNQPYGVIPNILHNANHTHENEEEQKKDGSIWNINNYHWEEKCLTRWAKEELKNILDNSKIELSNNIFLQFFSSEVEGEASSSIRKKKKILIYDFKINCEWKAYKQNKSSEIEMETKGHVSVSEVISDFSSEDQTKYKFNFIFDNVDAEYSTMNEVIKTEGPTQIEKIIDSFISRMKDK</sequence>
<evidence type="ECO:0000313" key="4">
    <source>
        <dbReference type="Proteomes" id="UP000195521"/>
    </source>
</evidence>
<comment type="caution">
    <text evidence="3">The sequence shown here is derived from an EMBL/GenBank/DDBJ whole genome shotgun (WGS) entry which is preliminary data.</text>
</comment>